<dbReference type="NCBIfam" id="TIGR01641">
    <property type="entry name" value="phageSPP1_gp7"/>
    <property type="match status" value="1"/>
</dbReference>
<feature type="domain" description="Phage head morphogenesis" evidence="1">
    <location>
        <begin position="155"/>
        <end position="266"/>
    </location>
</feature>
<proteinExistence type="predicted"/>
<dbReference type="Proteomes" id="UP000005012">
    <property type="component" value="Chromosome"/>
</dbReference>
<dbReference type="EMBL" id="CP003488">
    <property type="protein sequence ID" value="AFH95198.1"/>
    <property type="molecule type" value="Genomic_DNA"/>
</dbReference>
<dbReference type="Pfam" id="PF04233">
    <property type="entry name" value="Phage_Mu_F"/>
    <property type="match status" value="1"/>
</dbReference>
<gene>
    <name evidence="2" type="ordered locus">S70_16930</name>
</gene>
<organism evidence="2 3">
    <name type="scientific">Providencia stuartii (strain MRSN 2154)</name>
    <dbReference type="NCBI Taxonomy" id="1157951"/>
    <lineage>
        <taxon>Bacteria</taxon>
        <taxon>Pseudomonadati</taxon>
        <taxon>Pseudomonadota</taxon>
        <taxon>Gammaproteobacteria</taxon>
        <taxon>Enterobacterales</taxon>
        <taxon>Morganellaceae</taxon>
        <taxon>Providencia</taxon>
    </lineage>
</organism>
<dbReference type="RefSeq" id="WP_014657896.1">
    <property type="nucleotide sequence ID" value="NC_017731.1"/>
</dbReference>
<sequence length="369" mass="41638">MSGQGLNLAFLNAITRHQAYLYRASSHNVNEILRAFNVVSGDMLNQLRNYLENLSEYELVALSGGKYTTPELRKIRDLIKSWRDSVHEEVRQSVSTGAVTLSAYEAAYTASLAGEQLTKSISGERLYSKAKNIPMSGGALVDELFSKIADDTKQRVEYAIRSGITNGDTTQQIVQRIKGTKRLNYQDGILNVTRSAIERDVRTIRSHVSNQVVEDTFIQLGYDYLKVVATLDGRTSKLCASKDGEVYHKSDSFSRPPYHPNCRTILVGCDKDGNLIGRRPFVADTRPVSRIPKDERDGIIGQVNSNTNYSSWFSSQSPSFQREWLGKSRYELYKKGGYDIDRFIDPQGKMYTLNQLKLLDKQTFEELGL</sequence>
<dbReference type="HOGENOM" id="CLU_066384_0_0_6"/>
<evidence type="ECO:0000313" key="3">
    <source>
        <dbReference type="Proteomes" id="UP000005012"/>
    </source>
</evidence>
<evidence type="ECO:0000313" key="2">
    <source>
        <dbReference type="EMBL" id="AFH95198.1"/>
    </source>
</evidence>
<dbReference type="KEGG" id="psi:S70_16930"/>
<evidence type="ECO:0000259" key="1">
    <source>
        <dbReference type="Pfam" id="PF04233"/>
    </source>
</evidence>
<reference evidence="3" key="2">
    <citation type="submission" date="2012-04" db="EMBL/GenBank/DDBJ databases">
        <title>Complete genome sequence of Providencia stuartii clinical isolate MRSN 2154.</title>
        <authorList>
            <person name="Clifford R.J."/>
            <person name="Hang J."/>
            <person name="Riley M.C."/>
            <person name="Onmus-Leone F."/>
            <person name="Kuschner R.A."/>
            <person name="Lesho E.P."/>
            <person name="Waterman P.E."/>
        </authorList>
    </citation>
    <scope>NUCLEOTIDE SEQUENCE [LARGE SCALE GENOMIC DNA]</scope>
    <source>
        <strain evidence="3">MRSN 2154</strain>
    </source>
</reference>
<dbReference type="InterPro" id="IPR006528">
    <property type="entry name" value="Phage_head_morphogenesis_dom"/>
</dbReference>
<name>A0A140NRB9_PROSM</name>
<accession>A0A140NRB9</accession>
<dbReference type="AlphaFoldDB" id="A0A140NRB9"/>
<reference evidence="2 3" key="1">
    <citation type="journal article" date="2012" name="J. Bacteriol.">
        <title>Complete Genome Sequence of Providencia stuartii Clinical Isolate MRSN 2154.</title>
        <authorList>
            <person name="Clifford R.J."/>
            <person name="Hang J."/>
            <person name="Riley M.C."/>
            <person name="Onmus-Leone F."/>
            <person name="Kuschner R.A."/>
            <person name="Lesho E.P."/>
            <person name="Waterman P.E."/>
        </authorList>
    </citation>
    <scope>NUCLEOTIDE SEQUENCE [LARGE SCALE GENOMIC DNA]</scope>
    <source>
        <strain evidence="2 3">MRSN 2154</strain>
    </source>
</reference>
<protein>
    <submittedName>
        <fullName evidence="2">Phage head morphogenesis protein, SPP1 gp7 family domain protein</fullName>
    </submittedName>
</protein>
<dbReference type="OrthoDB" id="8614104at2"/>
<dbReference type="PATRIC" id="fig|1157951.4.peg.3399"/>